<dbReference type="EMBL" id="FLQY01000129">
    <property type="protein sequence ID" value="SBT07309.1"/>
    <property type="molecule type" value="Genomic_DNA"/>
</dbReference>
<evidence type="ECO:0000313" key="2">
    <source>
        <dbReference type="EMBL" id="SBT07309.1"/>
    </source>
</evidence>
<dbReference type="GO" id="GO:0007165">
    <property type="term" value="P:signal transduction"/>
    <property type="evidence" value="ECO:0007669"/>
    <property type="project" value="InterPro"/>
</dbReference>
<name>A0A1A8XQ63_9RHOO</name>
<accession>A0A1A8XQ63</accession>
<reference evidence="2 3" key="1">
    <citation type="submission" date="2016-06" db="EMBL/GenBank/DDBJ databases">
        <authorList>
            <person name="Kjaerup R.B."/>
            <person name="Dalgaard T.S."/>
            <person name="Juul-Madsen H.R."/>
        </authorList>
    </citation>
    <scope>NUCLEOTIDE SEQUENCE [LARGE SCALE GENOMIC DNA]</scope>
    <source>
        <strain evidence="2">2</strain>
    </source>
</reference>
<dbReference type="PROSITE" id="PS50104">
    <property type="entry name" value="TIR"/>
    <property type="match status" value="1"/>
</dbReference>
<dbReference type="InterPro" id="IPR000157">
    <property type="entry name" value="TIR_dom"/>
</dbReference>
<dbReference type="Gene3D" id="3.40.50.10140">
    <property type="entry name" value="Toll/interleukin-1 receptor homology (TIR) domain"/>
    <property type="match status" value="1"/>
</dbReference>
<feature type="domain" description="TIR" evidence="1">
    <location>
        <begin position="1"/>
        <end position="130"/>
    </location>
</feature>
<dbReference type="SUPFAM" id="SSF52200">
    <property type="entry name" value="Toll/Interleukin receptor TIR domain"/>
    <property type="match status" value="1"/>
</dbReference>
<dbReference type="Proteomes" id="UP000199600">
    <property type="component" value="Unassembled WGS sequence"/>
</dbReference>
<gene>
    <name evidence="2" type="ORF">PROAA_2140011</name>
</gene>
<sequence length="212" mass="23779">MTTVFISYSTKDHYFAELAGIKLAEAGINLWRDQGQLRPGSDWRNGIERGISESIAVLVALSENSAQSSYVTFEWAYGLGKGKTVIPVKLEACAVHPRLEPIQSLDFSIPGSLPWNLLIERIREIEADATSEEDLETSANTPEPPQQDATVKAILAYLNQRGYQMVSYERLRRRIDPELTDQKLDDVVNANPTVFRFARLKEGKRGMAKLIP</sequence>
<dbReference type="InterPro" id="IPR035897">
    <property type="entry name" value="Toll_tir_struct_dom_sf"/>
</dbReference>
<protein>
    <recommendedName>
        <fullName evidence="1">TIR domain-containing protein</fullName>
    </recommendedName>
</protein>
<proteinExistence type="predicted"/>
<evidence type="ECO:0000259" key="1">
    <source>
        <dbReference type="PROSITE" id="PS50104"/>
    </source>
</evidence>
<keyword evidence="3" id="KW-1185">Reference proteome</keyword>
<dbReference type="AlphaFoldDB" id="A0A1A8XQ63"/>
<organism evidence="2 3">
    <name type="scientific">Candidatus Propionivibrio aalborgensis</name>
    <dbReference type="NCBI Taxonomy" id="1860101"/>
    <lineage>
        <taxon>Bacteria</taxon>
        <taxon>Pseudomonadati</taxon>
        <taxon>Pseudomonadota</taxon>
        <taxon>Betaproteobacteria</taxon>
        <taxon>Rhodocyclales</taxon>
        <taxon>Rhodocyclaceae</taxon>
        <taxon>Propionivibrio</taxon>
    </lineage>
</organism>
<evidence type="ECO:0000313" key="3">
    <source>
        <dbReference type="Proteomes" id="UP000199600"/>
    </source>
</evidence>
<dbReference type="RefSeq" id="WP_186410831.1">
    <property type="nucleotide sequence ID" value="NZ_FLQY01000129.1"/>
</dbReference>
<dbReference type="Pfam" id="PF13676">
    <property type="entry name" value="TIR_2"/>
    <property type="match status" value="1"/>
</dbReference>